<name>A0A1F5REE4_9BACT</name>
<gene>
    <name evidence="4" type="ORF">A2024_12185</name>
</gene>
<organism evidence="4 5">
    <name type="scientific">Candidatus Edwardsbacteria bacterium GWF2_54_11</name>
    <dbReference type="NCBI Taxonomy" id="1817851"/>
    <lineage>
        <taxon>Bacteria</taxon>
        <taxon>Candidatus Edwardsiibacteriota</taxon>
    </lineage>
</organism>
<evidence type="ECO:0000313" key="4">
    <source>
        <dbReference type="EMBL" id="OGF12827.1"/>
    </source>
</evidence>
<dbReference type="Gene3D" id="3.40.190.10">
    <property type="entry name" value="Periplasmic binding protein-like II"/>
    <property type="match status" value="2"/>
</dbReference>
<feature type="chain" id="PRO_5009520786" description="PBP domain-containing protein" evidence="2">
    <location>
        <begin position="27"/>
        <end position="313"/>
    </location>
</feature>
<proteinExistence type="predicted"/>
<dbReference type="SUPFAM" id="SSF53850">
    <property type="entry name" value="Periplasmic binding protein-like II"/>
    <property type="match status" value="1"/>
</dbReference>
<dbReference type="InterPro" id="IPR024370">
    <property type="entry name" value="PBP_domain"/>
</dbReference>
<evidence type="ECO:0000256" key="1">
    <source>
        <dbReference type="ARBA" id="ARBA00022729"/>
    </source>
</evidence>
<evidence type="ECO:0000256" key="2">
    <source>
        <dbReference type="SAM" id="SignalP"/>
    </source>
</evidence>
<comment type="caution">
    <text evidence="4">The sequence shown here is derived from an EMBL/GenBank/DDBJ whole genome shotgun (WGS) entry which is preliminary data.</text>
</comment>
<dbReference type="CDD" id="cd13566">
    <property type="entry name" value="PBP2_phosphate"/>
    <property type="match status" value="1"/>
</dbReference>
<sequence>MKYFIKSWPYLGLALLSLFGCGPQQSKSDETQTAGRIVVKGEDLAIRMIRREAQSFMALYPKSNIAVDEGGSKAAIAALNEGRARIAVMNRPITRTEDSIIKTNGGLAKEYKIAYDGLAVIVNSQNKIQRLDFEQLSGIFSGRITSWRRLGGKIENLVPVIPGPNMGHYEYFQQLVMDGGGYAAKTYPCTTTAQIVELVKNHSSAIGLVSMSALYRDWDVWPPVKETGIKALEIAQVKESGFFYPNQKTVHEGNYPLSHPLYMYVNDVLEQTYSQGMSSLAHGFITYISSAEGQKIAAQQGYVPATMPVTIKK</sequence>
<feature type="domain" description="PBP" evidence="3">
    <location>
        <begin position="30"/>
        <end position="292"/>
    </location>
</feature>
<accession>A0A1F5REE4</accession>
<dbReference type="Pfam" id="PF12849">
    <property type="entry name" value="PBP_like_2"/>
    <property type="match status" value="1"/>
</dbReference>
<keyword evidence="1 2" id="KW-0732">Signal</keyword>
<feature type="signal peptide" evidence="2">
    <location>
        <begin position="1"/>
        <end position="26"/>
    </location>
</feature>
<protein>
    <recommendedName>
        <fullName evidence="3">PBP domain-containing protein</fullName>
    </recommendedName>
</protein>
<dbReference type="PROSITE" id="PS51257">
    <property type="entry name" value="PROKAR_LIPOPROTEIN"/>
    <property type="match status" value="1"/>
</dbReference>
<dbReference type="PANTHER" id="PTHR30570:SF1">
    <property type="entry name" value="PHOSPHATE-BINDING PROTEIN PSTS"/>
    <property type="match status" value="1"/>
</dbReference>
<dbReference type="InterPro" id="IPR050811">
    <property type="entry name" value="Phosphate_ABC_transporter"/>
</dbReference>
<dbReference type="PANTHER" id="PTHR30570">
    <property type="entry name" value="PERIPLASMIC PHOSPHATE BINDING COMPONENT OF PHOSPHATE ABC TRANSPORTER"/>
    <property type="match status" value="1"/>
</dbReference>
<dbReference type="EMBL" id="MFFM01000030">
    <property type="protein sequence ID" value="OGF12827.1"/>
    <property type="molecule type" value="Genomic_DNA"/>
</dbReference>
<dbReference type="AlphaFoldDB" id="A0A1F5REE4"/>
<evidence type="ECO:0000259" key="3">
    <source>
        <dbReference type="Pfam" id="PF12849"/>
    </source>
</evidence>
<dbReference type="Proteomes" id="UP000177230">
    <property type="component" value="Unassembled WGS sequence"/>
</dbReference>
<evidence type="ECO:0000313" key="5">
    <source>
        <dbReference type="Proteomes" id="UP000177230"/>
    </source>
</evidence>
<reference evidence="4 5" key="1">
    <citation type="journal article" date="2016" name="Nat. Commun.">
        <title>Thousands of microbial genomes shed light on interconnected biogeochemical processes in an aquifer system.</title>
        <authorList>
            <person name="Anantharaman K."/>
            <person name="Brown C.T."/>
            <person name="Hug L.A."/>
            <person name="Sharon I."/>
            <person name="Castelle C.J."/>
            <person name="Probst A.J."/>
            <person name="Thomas B.C."/>
            <person name="Singh A."/>
            <person name="Wilkins M.J."/>
            <person name="Karaoz U."/>
            <person name="Brodie E.L."/>
            <person name="Williams K.H."/>
            <person name="Hubbard S.S."/>
            <person name="Banfield J.F."/>
        </authorList>
    </citation>
    <scope>NUCLEOTIDE SEQUENCE [LARGE SCALE GENOMIC DNA]</scope>
</reference>